<keyword evidence="2 5" id="KW-0812">Transmembrane</keyword>
<feature type="transmembrane region" description="Helical" evidence="5">
    <location>
        <begin position="250"/>
        <end position="268"/>
    </location>
</feature>
<protein>
    <submittedName>
        <fullName evidence="7">MFS transporter</fullName>
    </submittedName>
</protein>
<feature type="domain" description="Major facilitator superfamily (MFS) profile" evidence="6">
    <location>
        <begin position="14"/>
        <end position="392"/>
    </location>
</feature>
<dbReference type="PROSITE" id="PS00216">
    <property type="entry name" value="SUGAR_TRANSPORT_1"/>
    <property type="match status" value="1"/>
</dbReference>
<dbReference type="GO" id="GO:0022857">
    <property type="term" value="F:transmembrane transporter activity"/>
    <property type="evidence" value="ECO:0007669"/>
    <property type="project" value="InterPro"/>
</dbReference>
<sequence length="401" mass="43898">MNSDKRIFGLGRNVTISGWVSFFMDVSSEMIYPLVPIFLSSVLGVNKSLIGLIEGIAESTASLLKVFSGWFSDRIGNRKWLMAAGYGISTLSRPLVALAAGWHAVMASRFIDRFGKGIRTAPRDAIIAESTDTCHMGRAFGFHRSMDTLGAVVGPALAFWLLSITANDYRTIFWLSMIPGAIAVLLIAAFIVEKPKTQSVASARPKLTWRHFDGRFRFFVVIAAVFAIGNSSDVFLILRAQNVGISTVQIPIVYLMFNGVYALSSFPLGMAADRFGRKRMIWIGFVLFAALYFGFGRASTPLSVWILFGCYGIFMGLTEGIQKAYLSTIIPADFKATAFGLYNTVVGIATLPASFIGGWLWDHVSPSATFYFGAATAVTAAFLFAVMGWMHPEQPIHHPAR</sequence>
<dbReference type="AlphaFoldDB" id="A0A7C4RUH3"/>
<feature type="transmembrane region" description="Helical" evidence="5">
    <location>
        <begin position="216"/>
        <end position="238"/>
    </location>
</feature>
<feature type="transmembrane region" description="Helical" evidence="5">
    <location>
        <begin position="302"/>
        <end position="318"/>
    </location>
</feature>
<dbReference type="Pfam" id="PF07690">
    <property type="entry name" value="MFS_1"/>
    <property type="match status" value="1"/>
</dbReference>
<dbReference type="CDD" id="cd17370">
    <property type="entry name" value="MFS_MJ1317_like"/>
    <property type="match status" value="1"/>
</dbReference>
<evidence type="ECO:0000259" key="6">
    <source>
        <dbReference type="PROSITE" id="PS50850"/>
    </source>
</evidence>
<feature type="transmembrane region" description="Helical" evidence="5">
    <location>
        <begin position="367"/>
        <end position="389"/>
    </location>
</feature>
<dbReference type="EMBL" id="DSUH01000364">
    <property type="protein sequence ID" value="HGU34283.1"/>
    <property type="molecule type" value="Genomic_DNA"/>
</dbReference>
<comment type="subcellular location">
    <subcellularLocation>
        <location evidence="1">Membrane</location>
        <topology evidence="1">Multi-pass membrane protein</topology>
    </subcellularLocation>
</comment>
<dbReference type="InterPro" id="IPR005829">
    <property type="entry name" value="Sugar_transporter_CS"/>
</dbReference>
<dbReference type="InterPro" id="IPR020846">
    <property type="entry name" value="MFS_dom"/>
</dbReference>
<proteinExistence type="predicted"/>
<evidence type="ECO:0000256" key="2">
    <source>
        <dbReference type="ARBA" id="ARBA00022692"/>
    </source>
</evidence>
<organism evidence="7">
    <name type="scientific">Desulfatirhabdium butyrativorans</name>
    <dbReference type="NCBI Taxonomy" id="340467"/>
    <lineage>
        <taxon>Bacteria</taxon>
        <taxon>Pseudomonadati</taxon>
        <taxon>Thermodesulfobacteriota</taxon>
        <taxon>Desulfobacteria</taxon>
        <taxon>Desulfobacterales</taxon>
        <taxon>Desulfatirhabdiaceae</taxon>
        <taxon>Desulfatirhabdium</taxon>
    </lineage>
</organism>
<keyword evidence="3 5" id="KW-1133">Transmembrane helix</keyword>
<dbReference type="PANTHER" id="PTHR23518:SF2">
    <property type="entry name" value="MAJOR FACILITATOR SUPERFAMILY TRANSPORTER"/>
    <property type="match status" value="1"/>
</dbReference>
<gene>
    <name evidence="7" type="ORF">ENS29_15775</name>
</gene>
<feature type="transmembrane region" description="Helical" evidence="5">
    <location>
        <begin position="280"/>
        <end position="296"/>
    </location>
</feature>
<dbReference type="SUPFAM" id="SSF103473">
    <property type="entry name" value="MFS general substrate transporter"/>
    <property type="match status" value="1"/>
</dbReference>
<dbReference type="PANTHER" id="PTHR23518">
    <property type="entry name" value="C-METHYLTRANSFERASE"/>
    <property type="match status" value="1"/>
</dbReference>
<accession>A0A7C4RUH3</accession>
<reference evidence="7" key="1">
    <citation type="journal article" date="2020" name="mSystems">
        <title>Genome- and Community-Level Interaction Insights into Carbon Utilization and Element Cycling Functions of Hydrothermarchaeota in Hydrothermal Sediment.</title>
        <authorList>
            <person name="Zhou Z."/>
            <person name="Liu Y."/>
            <person name="Xu W."/>
            <person name="Pan J."/>
            <person name="Luo Z.H."/>
            <person name="Li M."/>
        </authorList>
    </citation>
    <scope>NUCLEOTIDE SEQUENCE [LARGE SCALE GENOMIC DNA]</scope>
    <source>
        <strain evidence="7">SpSt-477</strain>
    </source>
</reference>
<name>A0A7C4RUH3_9BACT</name>
<feature type="transmembrane region" description="Helical" evidence="5">
    <location>
        <begin position="172"/>
        <end position="192"/>
    </location>
</feature>
<dbReference type="InterPro" id="IPR011701">
    <property type="entry name" value="MFS"/>
</dbReference>
<evidence type="ECO:0000256" key="1">
    <source>
        <dbReference type="ARBA" id="ARBA00004141"/>
    </source>
</evidence>
<evidence type="ECO:0000256" key="3">
    <source>
        <dbReference type="ARBA" id="ARBA00022989"/>
    </source>
</evidence>
<feature type="transmembrane region" description="Helical" evidence="5">
    <location>
        <begin position="339"/>
        <end position="361"/>
    </location>
</feature>
<evidence type="ECO:0000256" key="4">
    <source>
        <dbReference type="ARBA" id="ARBA00023136"/>
    </source>
</evidence>
<keyword evidence="4 5" id="KW-0472">Membrane</keyword>
<dbReference type="InterPro" id="IPR036259">
    <property type="entry name" value="MFS_trans_sf"/>
</dbReference>
<evidence type="ECO:0000256" key="5">
    <source>
        <dbReference type="SAM" id="Phobius"/>
    </source>
</evidence>
<dbReference type="PROSITE" id="PS50850">
    <property type="entry name" value="MFS"/>
    <property type="match status" value="1"/>
</dbReference>
<comment type="caution">
    <text evidence="7">The sequence shown here is derived from an EMBL/GenBank/DDBJ whole genome shotgun (WGS) entry which is preliminary data.</text>
</comment>
<feature type="transmembrane region" description="Helical" evidence="5">
    <location>
        <begin position="148"/>
        <end position="166"/>
    </location>
</feature>
<evidence type="ECO:0000313" key="7">
    <source>
        <dbReference type="EMBL" id="HGU34283.1"/>
    </source>
</evidence>
<dbReference type="Gene3D" id="1.20.1250.20">
    <property type="entry name" value="MFS general substrate transporter like domains"/>
    <property type="match status" value="2"/>
</dbReference>
<dbReference type="GO" id="GO:0016020">
    <property type="term" value="C:membrane"/>
    <property type="evidence" value="ECO:0007669"/>
    <property type="project" value="UniProtKB-SubCell"/>
</dbReference>